<evidence type="ECO:0000256" key="3">
    <source>
        <dbReference type="ARBA" id="ARBA00023002"/>
    </source>
</evidence>
<dbReference type="OrthoDB" id="372068at2157"/>
<evidence type="ECO:0000256" key="1">
    <source>
        <dbReference type="ARBA" id="ARBA00011595"/>
    </source>
</evidence>
<dbReference type="Proteomes" id="UP000029661">
    <property type="component" value="Chromosome"/>
</dbReference>
<dbReference type="CDD" id="cd07034">
    <property type="entry name" value="TPP_PYR_PFOR_IOR-alpha_like"/>
    <property type="match status" value="1"/>
</dbReference>
<dbReference type="PANTHER" id="PTHR32154:SF0">
    <property type="entry name" value="PYRUVATE-FLAVODOXIN OXIDOREDUCTASE-RELATED"/>
    <property type="match status" value="1"/>
</dbReference>
<evidence type="ECO:0000313" key="11">
    <source>
        <dbReference type="EMBL" id="CEL25451.1"/>
    </source>
</evidence>
<evidence type="ECO:0000259" key="9">
    <source>
        <dbReference type="Pfam" id="PF17147"/>
    </source>
</evidence>
<dbReference type="Gene3D" id="3.40.50.970">
    <property type="match status" value="1"/>
</dbReference>
<gene>
    <name evidence="10" type="primary">porA</name>
    <name evidence="10" type="ORF">BRM9_0771</name>
    <name evidence="11" type="ORF">MB9_1821</name>
</gene>
<dbReference type="InterPro" id="IPR009014">
    <property type="entry name" value="Transketo_C/PFOR_II"/>
</dbReference>
<organism evidence="10 12">
    <name type="scientific">Methanobacterium formicicum</name>
    <dbReference type="NCBI Taxonomy" id="2162"/>
    <lineage>
        <taxon>Archaea</taxon>
        <taxon>Methanobacteriati</taxon>
        <taxon>Methanobacteriota</taxon>
        <taxon>Methanomada group</taxon>
        <taxon>Methanobacteria</taxon>
        <taxon>Methanobacteriales</taxon>
        <taxon>Methanobacteriaceae</taxon>
        <taxon>Methanobacterium</taxon>
    </lineage>
</organism>
<evidence type="ECO:0000259" key="8">
    <source>
        <dbReference type="Pfam" id="PF01855"/>
    </source>
</evidence>
<dbReference type="PATRIC" id="fig|2162.10.peg.1894"/>
<dbReference type="PANTHER" id="PTHR32154">
    <property type="entry name" value="PYRUVATE-FLAVODOXIN OXIDOREDUCTASE-RELATED"/>
    <property type="match status" value="1"/>
</dbReference>
<dbReference type="InterPro" id="IPR002880">
    <property type="entry name" value="Pyrv_Fd/Flavodoxin_OxRdtase_N"/>
</dbReference>
<evidence type="ECO:0000256" key="4">
    <source>
        <dbReference type="ARBA" id="ARBA00044787"/>
    </source>
</evidence>
<dbReference type="EMBL" id="LN734822">
    <property type="protein sequence ID" value="CEL25451.1"/>
    <property type="molecule type" value="Genomic_DNA"/>
</dbReference>
<reference evidence="11" key="2">
    <citation type="submission" date="2014-09" db="EMBL/GenBank/DDBJ databases">
        <authorList>
            <person name="Bishop-Lilly K.A."/>
            <person name="Broomall S.M."/>
            <person name="Chain P.S."/>
            <person name="Chertkov O."/>
            <person name="Coyne S.R."/>
            <person name="Daligault H.E."/>
            <person name="Davenport K.W."/>
            <person name="Erkkila T."/>
            <person name="Frey K.G."/>
            <person name="Gibbons H.S."/>
            <person name="Gu W."/>
            <person name="Jaissle J."/>
            <person name="Johnson S.L."/>
            <person name="Koroleva G.I."/>
            <person name="Ladner J.T."/>
            <person name="Lo C.-C."/>
            <person name="Minogue T.D."/>
            <person name="Munk C."/>
            <person name="Palacios G.F."/>
            <person name="Redden C.L."/>
            <person name="Rosenzweig C.N."/>
            <person name="Scholz M.B."/>
            <person name="Teshima H."/>
            <person name="Xu Y."/>
        </authorList>
    </citation>
    <scope>NUCLEOTIDE SEQUENCE</scope>
    <source>
        <strain evidence="11">Mb9</strain>
    </source>
</reference>
<dbReference type="EMBL" id="CP006933">
    <property type="protein sequence ID" value="AIS31591.1"/>
    <property type="molecule type" value="Genomic_DNA"/>
</dbReference>
<dbReference type="FunFam" id="3.40.50.970:FF:000012">
    <property type="entry name" value="Pyruvate:ferredoxin (Flavodoxin) oxidoreductase"/>
    <property type="match status" value="1"/>
</dbReference>
<dbReference type="Gene3D" id="3.40.50.920">
    <property type="match status" value="1"/>
</dbReference>
<dbReference type="GeneID" id="26740057"/>
<accession>A0A089Z9W1</accession>
<dbReference type="AlphaFoldDB" id="A0A089Z9W1"/>
<evidence type="ECO:0000256" key="6">
    <source>
        <dbReference type="ARBA" id="ARBA00044814"/>
    </source>
</evidence>
<comment type="catalytic activity">
    <reaction evidence="7">
        <text>2 oxidized [2Fe-2S]-[ferredoxin] + pyruvate + CoA = 2 reduced [2Fe-2S]-[ferredoxin] + acetyl-CoA + CO2 + H(+)</text>
        <dbReference type="Rhea" id="RHEA:12765"/>
        <dbReference type="Rhea" id="RHEA-COMP:10000"/>
        <dbReference type="Rhea" id="RHEA-COMP:10001"/>
        <dbReference type="ChEBI" id="CHEBI:15361"/>
        <dbReference type="ChEBI" id="CHEBI:15378"/>
        <dbReference type="ChEBI" id="CHEBI:16526"/>
        <dbReference type="ChEBI" id="CHEBI:33737"/>
        <dbReference type="ChEBI" id="CHEBI:33738"/>
        <dbReference type="ChEBI" id="CHEBI:57287"/>
        <dbReference type="ChEBI" id="CHEBI:57288"/>
        <dbReference type="EC" id="1.2.7.1"/>
    </reaction>
</comment>
<protein>
    <recommendedName>
        <fullName evidence="4">Pyruvate synthase subunit PorA</fullName>
        <ecNumber evidence="2">1.2.7.1</ecNumber>
    </recommendedName>
    <alternativeName>
        <fullName evidence="6">Pyruvate oxidoreductase alpha chain</fullName>
    </alternativeName>
    <alternativeName>
        <fullName evidence="5">Pyruvic-ferredoxin oxidoreductase subunit alpha</fullName>
    </alternativeName>
</protein>
<dbReference type="InterPro" id="IPR029061">
    <property type="entry name" value="THDP-binding"/>
</dbReference>
<keyword evidence="3 11" id="KW-0560">Oxidoreductase</keyword>
<dbReference type="KEGG" id="mfc:BRM9_0771"/>
<evidence type="ECO:0000313" key="10">
    <source>
        <dbReference type="EMBL" id="AIS31591.1"/>
    </source>
</evidence>
<dbReference type="FunFam" id="3.40.50.920:FF:000010">
    <property type="entry name" value="Pyruvate ferredoxin oxidoreductase, alpha subunit"/>
    <property type="match status" value="1"/>
</dbReference>
<name>A0A089Z9W1_METFO</name>
<comment type="subunit">
    <text evidence="1">Heterotetramer of one alpha, one beta, one delta and one gamma chain.</text>
</comment>
<dbReference type="Proteomes" id="UP000062768">
    <property type="component" value="Chromosome I"/>
</dbReference>
<dbReference type="InterPro" id="IPR053390">
    <property type="entry name" value="Pyruvate_synthase_PorA"/>
</dbReference>
<dbReference type="Pfam" id="PF17147">
    <property type="entry name" value="PFOR_II"/>
    <property type="match status" value="1"/>
</dbReference>
<dbReference type="STRING" id="2162.BRM9_0771"/>
<keyword evidence="10" id="KW-0670">Pyruvate</keyword>
<feature type="domain" description="Pyruvate:ferredoxin oxidoreductase core" evidence="9">
    <location>
        <begin position="260"/>
        <end position="355"/>
    </location>
</feature>
<evidence type="ECO:0000313" key="13">
    <source>
        <dbReference type="Proteomes" id="UP000062768"/>
    </source>
</evidence>
<dbReference type="EC" id="1.2.7.1" evidence="2"/>
<reference evidence="10" key="1">
    <citation type="submission" date="2013-12" db="EMBL/GenBank/DDBJ databases">
        <title>The complete genome sequence of Methanobacterium sp. BRM9.</title>
        <authorList>
            <consortium name="Pastoral Greenhouse Gas Research Consortium"/>
            <person name="Kelly W.J."/>
            <person name="Leahy S.C."/>
            <person name="Perry R."/>
            <person name="Li D."/>
            <person name="Altermann E."/>
            <person name="Lambie S.C."/>
            <person name="Attwood G.T."/>
        </authorList>
    </citation>
    <scope>NUCLEOTIDE SEQUENCE [LARGE SCALE GENOMIC DNA]</scope>
    <source>
        <strain evidence="10">BRM9</strain>
    </source>
</reference>
<sequence length="382" mass="42194">MVQKVYSSNRAVAEAVKMAKPNVVPVYPITPQTTISEYLAQFVADGDLKAEYIRVESEHSAISAALGASGAGVRVFSATSSQGLALMHEILFAAAGMRSPIVLVDANRALSAPLSIWNDQQDSISERDSGWLQIYAENAQEALDAVLIAYRVAEDPEVLLPCMVCIDGYFLTHTVEPLDVPSQEEVDQFLPPYKPYAFLDPEKPMSIGTFTDPDYYMEARYAIEAAMEKSKNVISKANQEFKEVFGREYDLVETYRCDDAEIIMVAMGSLCGTIKDVIDDLREEGEKVGLLKIRVFRPFPTEEIKEVLEKASKVAVIDKNISFGMGGVLYNNIRATTNANAHGFIAGLGGRDITPTFLREIIEKTKNPTGEVEWIGLKKEEL</sequence>
<dbReference type="SUPFAM" id="SSF52922">
    <property type="entry name" value="TK C-terminal domain-like"/>
    <property type="match status" value="1"/>
</dbReference>
<dbReference type="RefSeq" id="WP_048084877.1">
    <property type="nucleotide sequence ID" value="NZ_CALCVY010000279.1"/>
</dbReference>
<dbReference type="GO" id="GO:0019164">
    <property type="term" value="F:pyruvate synthase activity"/>
    <property type="evidence" value="ECO:0007669"/>
    <property type="project" value="UniProtKB-EC"/>
</dbReference>
<dbReference type="Pfam" id="PF01855">
    <property type="entry name" value="POR_N"/>
    <property type="match status" value="1"/>
</dbReference>
<evidence type="ECO:0000256" key="2">
    <source>
        <dbReference type="ARBA" id="ARBA00012822"/>
    </source>
</evidence>
<feature type="domain" description="Pyruvate flavodoxin/ferredoxin oxidoreductase pyrimidine binding" evidence="8">
    <location>
        <begin position="15"/>
        <end position="237"/>
    </location>
</feature>
<dbReference type="SUPFAM" id="SSF52518">
    <property type="entry name" value="Thiamin diphosphate-binding fold (THDP-binding)"/>
    <property type="match status" value="1"/>
</dbReference>
<dbReference type="InterPro" id="IPR033412">
    <property type="entry name" value="PFOR_II"/>
</dbReference>
<evidence type="ECO:0000256" key="5">
    <source>
        <dbReference type="ARBA" id="ARBA00044811"/>
    </source>
</evidence>
<dbReference type="NCBIfam" id="NF040682">
    <property type="entry name" value="PorA_Arch"/>
    <property type="match status" value="1"/>
</dbReference>
<dbReference type="InterPro" id="IPR050722">
    <property type="entry name" value="Pyruvate:ferred/Flavod_OxRd"/>
</dbReference>
<evidence type="ECO:0000256" key="7">
    <source>
        <dbReference type="ARBA" id="ARBA00049357"/>
    </source>
</evidence>
<proteinExistence type="predicted"/>
<keyword evidence="13" id="KW-1185">Reference proteome</keyword>
<evidence type="ECO:0000313" key="12">
    <source>
        <dbReference type="Proteomes" id="UP000029661"/>
    </source>
</evidence>
<dbReference type="GO" id="GO:0006979">
    <property type="term" value="P:response to oxidative stress"/>
    <property type="evidence" value="ECO:0007669"/>
    <property type="project" value="TreeGrafter"/>
</dbReference>